<evidence type="ECO:0000313" key="6">
    <source>
        <dbReference type="EMBL" id="MBP2072036.1"/>
    </source>
</evidence>
<sequence>MCFDEGILQSYLDGEIDESLKEQLKKHLDTCEKCSAKLNELKNLNSFLDNALKTSSIDLNEAWENLNKKINKKERGVFNMFRKYKKYIAVSAAAAVIAASIALPPVQKAEAEILSLFRLNNFKAVAITPDDLQDIKNKFYQAGNKEIDLKQYGDIKVIGDYGSSKEISKNNLDKIKSYVGYNFKIPQDVDNFKLRDSIYVEKGQTVEFKLNVDKINNLIKTFGGNKLLPENLNEKTFKIILGNSVHISSIDKNESDSPKNISYGLDIMKTPEIIVPDGVDIEKVRDAVINMPFIPDDIRNQIASIKDWKTTIPFPVSDTDDIKDVTINGSKGIVISKKFQGSDILEVYSNLALNDNGVIYLFSGNNISPDELIKIAESMR</sequence>
<dbReference type="EMBL" id="JAGGLT010000015">
    <property type="protein sequence ID" value="MBP2072036.1"/>
    <property type="molecule type" value="Genomic_DNA"/>
</dbReference>
<name>A0ABS4NED2_9THEO</name>
<gene>
    <name evidence="6" type="ORF">J2Z80_001559</name>
</gene>
<evidence type="ECO:0000256" key="1">
    <source>
        <dbReference type="ARBA" id="ARBA00024353"/>
    </source>
</evidence>
<dbReference type="Gene3D" id="1.10.10.1320">
    <property type="entry name" value="Anti-sigma factor, zinc-finger domain"/>
    <property type="match status" value="1"/>
</dbReference>
<dbReference type="InterPro" id="IPR018734">
    <property type="entry name" value="DUF2275"/>
</dbReference>
<dbReference type="RefSeq" id="WP_085112775.1">
    <property type="nucleotide sequence ID" value="NZ_JAGGLT010000015.1"/>
</dbReference>
<proteinExistence type="inferred from homology"/>
<feature type="domain" description="DUF4367" evidence="5">
    <location>
        <begin position="318"/>
        <end position="379"/>
    </location>
</feature>
<keyword evidence="7" id="KW-1185">Reference proteome</keyword>
<feature type="domain" description="Putative zinc-finger" evidence="4">
    <location>
        <begin position="8"/>
        <end position="34"/>
    </location>
</feature>
<protein>
    <recommendedName>
        <fullName evidence="2">Anti-sigma-W factor RsiW</fullName>
    </recommendedName>
</protein>
<dbReference type="InterPro" id="IPR025377">
    <property type="entry name" value="DUF4367"/>
</dbReference>
<evidence type="ECO:0000259" key="3">
    <source>
        <dbReference type="Pfam" id="PF10039"/>
    </source>
</evidence>
<evidence type="ECO:0000259" key="5">
    <source>
        <dbReference type="Pfam" id="PF14285"/>
    </source>
</evidence>
<reference evidence="6" key="1">
    <citation type="submission" date="2021-03" db="EMBL/GenBank/DDBJ databases">
        <title>Genomic Encyclopedia of Type Strains, Phase IV (KMG-IV): sequencing the most valuable type-strain genomes for metagenomic binning, comparative biology and taxonomic classification.</title>
        <authorList>
            <person name="Goeker M."/>
        </authorList>
    </citation>
    <scope>NUCLEOTIDE SEQUENCE</scope>
    <source>
        <strain evidence="6">DSM 101588</strain>
    </source>
</reference>
<dbReference type="Pfam" id="PF10039">
    <property type="entry name" value="DUF2275"/>
    <property type="match status" value="1"/>
</dbReference>
<organism evidence="6 7">
    <name type="scientific">Thermoanaerobacterium butyriciformans</name>
    <dbReference type="NCBI Taxonomy" id="1702242"/>
    <lineage>
        <taxon>Bacteria</taxon>
        <taxon>Bacillati</taxon>
        <taxon>Bacillota</taxon>
        <taxon>Clostridia</taxon>
        <taxon>Thermoanaerobacterales</taxon>
        <taxon>Thermoanaerobacteraceae</taxon>
        <taxon>Thermoanaerobacterium</taxon>
    </lineage>
</organism>
<accession>A0ABS4NED2</accession>
<feature type="domain" description="DUF2275" evidence="3">
    <location>
        <begin position="53"/>
        <end position="243"/>
    </location>
</feature>
<dbReference type="InterPro" id="IPR041916">
    <property type="entry name" value="Anti_sigma_zinc_sf"/>
</dbReference>
<evidence type="ECO:0000256" key="2">
    <source>
        <dbReference type="ARBA" id="ARBA00024438"/>
    </source>
</evidence>
<dbReference type="Pfam" id="PF14285">
    <property type="entry name" value="DUF4367"/>
    <property type="match status" value="1"/>
</dbReference>
<comment type="caution">
    <text evidence="6">The sequence shown here is derived from an EMBL/GenBank/DDBJ whole genome shotgun (WGS) entry which is preliminary data.</text>
</comment>
<dbReference type="Pfam" id="PF13490">
    <property type="entry name" value="zf-HC2"/>
    <property type="match status" value="1"/>
</dbReference>
<evidence type="ECO:0000313" key="7">
    <source>
        <dbReference type="Proteomes" id="UP001166402"/>
    </source>
</evidence>
<evidence type="ECO:0000259" key="4">
    <source>
        <dbReference type="Pfam" id="PF13490"/>
    </source>
</evidence>
<comment type="similarity">
    <text evidence="1">Belongs to the zinc-associated anti-sigma factor (ZAS) superfamily. Anti-sigma-W factor family.</text>
</comment>
<dbReference type="InterPro" id="IPR027383">
    <property type="entry name" value="Znf_put"/>
</dbReference>
<dbReference type="Proteomes" id="UP001166402">
    <property type="component" value="Unassembled WGS sequence"/>
</dbReference>